<name>A0A4Y7LAL5_PAPSO</name>
<dbReference type="Gramene" id="RZC82047">
    <property type="protein sequence ID" value="RZC82047"/>
    <property type="gene ID" value="C5167_044633"/>
</dbReference>
<evidence type="ECO:0000313" key="2">
    <source>
        <dbReference type="Proteomes" id="UP000316621"/>
    </source>
</evidence>
<accession>A0A4Y7LAL5</accession>
<dbReference type="Proteomes" id="UP000316621">
    <property type="component" value="Chromosome 10"/>
</dbReference>
<sequence length="60" mass="6811">VLSRVGNLVNILPMFHNLEKLFLNQGEITDNYKSLSPLLKVAPNLTRLVFNDGIRDSNEE</sequence>
<protein>
    <submittedName>
        <fullName evidence="1">Uncharacterized protein</fullName>
    </submittedName>
</protein>
<feature type="non-terminal residue" evidence="1">
    <location>
        <position position="1"/>
    </location>
</feature>
<keyword evidence="2" id="KW-1185">Reference proteome</keyword>
<dbReference type="AlphaFoldDB" id="A0A4Y7LAL5"/>
<evidence type="ECO:0000313" key="1">
    <source>
        <dbReference type="EMBL" id="RZC82047.1"/>
    </source>
</evidence>
<organism evidence="1 2">
    <name type="scientific">Papaver somniferum</name>
    <name type="common">Opium poppy</name>
    <dbReference type="NCBI Taxonomy" id="3469"/>
    <lineage>
        <taxon>Eukaryota</taxon>
        <taxon>Viridiplantae</taxon>
        <taxon>Streptophyta</taxon>
        <taxon>Embryophyta</taxon>
        <taxon>Tracheophyta</taxon>
        <taxon>Spermatophyta</taxon>
        <taxon>Magnoliopsida</taxon>
        <taxon>Ranunculales</taxon>
        <taxon>Papaveraceae</taxon>
        <taxon>Papaveroideae</taxon>
        <taxon>Papaver</taxon>
    </lineage>
</organism>
<proteinExistence type="predicted"/>
<dbReference type="EMBL" id="CM010724">
    <property type="protein sequence ID" value="RZC82047.1"/>
    <property type="molecule type" value="Genomic_DNA"/>
</dbReference>
<reference evidence="1 2" key="1">
    <citation type="journal article" date="2018" name="Science">
        <title>The opium poppy genome and morphinan production.</title>
        <authorList>
            <person name="Guo L."/>
            <person name="Winzer T."/>
            <person name="Yang X."/>
            <person name="Li Y."/>
            <person name="Ning Z."/>
            <person name="He Z."/>
            <person name="Teodor R."/>
            <person name="Lu Y."/>
            <person name="Bowser T.A."/>
            <person name="Graham I.A."/>
            <person name="Ye K."/>
        </authorList>
    </citation>
    <scope>NUCLEOTIDE SEQUENCE [LARGE SCALE GENOMIC DNA]</scope>
    <source>
        <strain evidence="2">cv. HN1</strain>
        <tissue evidence="1">Leaves</tissue>
    </source>
</reference>
<gene>
    <name evidence="1" type="ORF">C5167_044633</name>
</gene>